<dbReference type="PROSITE" id="PS50850">
    <property type="entry name" value="MFS"/>
    <property type="match status" value="1"/>
</dbReference>
<evidence type="ECO:0000256" key="7">
    <source>
        <dbReference type="SAM" id="Phobius"/>
    </source>
</evidence>
<dbReference type="EMBL" id="CAJNIZ010046871">
    <property type="protein sequence ID" value="CAE7758363.1"/>
    <property type="molecule type" value="Genomic_DNA"/>
</dbReference>
<dbReference type="Gene3D" id="1.20.1250.20">
    <property type="entry name" value="MFS general substrate transporter like domains"/>
    <property type="match status" value="1"/>
</dbReference>
<feature type="transmembrane region" description="Helical" evidence="7">
    <location>
        <begin position="398"/>
        <end position="417"/>
    </location>
</feature>
<keyword evidence="2" id="KW-0813">Transport</keyword>
<dbReference type="OrthoDB" id="4139357at2759"/>
<keyword evidence="4 7" id="KW-1133">Transmembrane helix</keyword>
<evidence type="ECO:0000256" key="6">
    <source>
        <dbReference type="SAM" id="MobiDB-lite"/>
    </source>
</evidence>
<dbReference type="GO" id="GO:0016020">
    <property type="term" value="C:membrane"/>
    <property type="evidence" value="ECO:0007669"/>
    <property type="project" value="UniProtKB-SubCell"/>
</dbReference>
<feature type="transmembrane region" description="Helical" evidence="7">
    <location>
        <begin position="306"/>
        <end position="327"/>
    </location>
</feature>
<feature type="transmembrane region" description="Helical" evidence="7">
    <location>
        <begin position="219"/>
        <end position="240"/>
    </location>
</feature>
<feature type="transmembrane region" description="Helical" evidence="7">
    <location>
        <begin position="347"/>
        <end position="366"/>
    </location>
</feature>
<protein>
    <submittedName>
        <fullName evidence="9">OCT7 protein</fullName>
    </submittedName>
</protein>
<feature type="transmembrane region" description="Helical" evidence="7">
    <location>
        <begin position="149"/>
        <end position="168"/>
    </location>
</feature>
<comment type="caution">
    <text evidence="9">The sequence shown here is derived from an EMBL/GenBank/DDBJ whole genome shotgun (WGS) entry which is preliminary data.</text>
</comment>
<accession>A0A812XXQ0</accession>
<keyword evidence="10" id="KW-1185">Reference proteome</keyword>
<dbReference type="PANTHER" id="PTHR23511">
    <property type="entry name" value="SYNAPTIC VESICLE GLYCOPROTEIN 2"/>
    <property type="match status" value="1"/>
</dbReference>
<proteinExistence type="predicted"/>
<evidence type="ECO:0000259" key="8">
    <source>
        <dbReference type="PROSITE" id="PS50850"/>
    </source>
</evidence>
<dbReference type="InterPro" id="IPR005828">
    <property type="entry name" value="MFS_sugar_transport-like"/>
</dbReference>
<organism evidence="9 10">
    <name type="scientific">Symbiodinium pilosum</name>
    <name type="common">Dinoflagellate</name>
    <dbReference type="NCBI Taxonomy" id="2952"/>
    <lineage>
        <taxon>Eukaryota</taxon>
        <taxon>Sar</taxon>
        <taxon>Alveolata</taxon>
        <taxon>Dinophyceae</taxon>
        <taxon>Suessiales</taxon>
        <taxon>Symbiodiniaceae</taxon>
        <taxon>Symbiodinium</taxon>
    </lineage>
</organism>
<feature type="region of interest" description="Disordered" evidence="6">
    <location>
        <begin position="1"/>
        <end position="21"/>
    </location>
</feature>
<dbReference type="GO" id="GO:0022857">
    <property type="term" value="F:transmembrane transporter activity"/>
    <property type="evidence" value="ECO:0007669"/>
    <property type="project" value="InterPro"/>
</dbReference>
<evidence type="ECO:0000256" key="1">
    <source>
        <dbReference type="ARBA" id="ARBA00004141"/>
    </source>
</evidence>
<dbReference type="AlphaFoldDB" id="A0A812XXQ0"/>
<evidence type="ECO:0000256" key="3">
    <source>
        <dbReference type="ARBA" id="ARBA00022692"/>
    </source>
</evidence>
<evidence type="ECO:0000313" key="10">
    <source>
        <dbReference type="Proteomes" id="UP000649617"/>
    </source>
</evidence>
<dbReference type="InterPro" id="IPR005829">
    <property type="entry name" value="Sugar_transporter_CS"/>
</dbReference>
<evidence type="ECO:0000256" key="2">
    <source>
        <dbReference type="ARBA" id="ARBA00022448"/>
    </source>
</evidence>
<name>A0A812XXQ0_SYMPI</name>
<keyword evidence="3 7" id="KW-0812">Transmembrane</keyword>
<feature type="transmembrane region" description="Helical" evidence="7">
    <location>
        <begin position="373"/>
        <end position="392"/>
    </location>
</feature>
<feature type="domain" description="Major facilitator superfamily (MFS) profile" evidence="8">
    <location>
        <begin position="85"/>
        <end position="492"/>
    </location>
</feature>
<gene>
    <name evidence="9" type="primary">OCT7</name>
    <name evidence="9" type="ORF">SPIL2461_LOCUS22084</name>
</gene>
<dbReference type="SUPFAM" id="SSF103473">
    <property type="entry name" value="MFS general substrate transporter"/>
    <property type="match status" value="1"/>
</dbReference>
<keyword evidence="5 7" id="KW-0472">Membrane</keyword>
<comment type="subcellular location">
    <subcellularLocation>
        <location evidence="1">Membrane</location>
        <topology evidence="1">Multi-pass membrane protein</topology>
    </subcellularLocation>
</comment>
<reference evidence="9" key="1">
    <citation type="submission" date="2021-02" db="EMBL/GenBank/DDBJ databases">
        <authorList>
            <person name="Dougan E. K."/>
            <person name="Rhodes N."/>
            <person name="Thang M."/>
            <person name="Chan C."/>
        </authorList>
    </citation>
    <scope>NUCLEOTIDE SEQUENCE</scope>
</reference>
<feature type="compositionally biased region" description="Basic and acidic residues" evidence="6">
    <location>
        <begin position="1"/>
        <end position="12"/>
    </location>
</feature>
<evidence type="ECO:0000256" key="4">
    <source>
        <dbReference type="ARBA" id="ARBA00022989"/>
    </source>
</evidence>
<dbReference type="Pfam" id="PF00083">
    <property type="entry name" value="Sugar_tr"/>
    <property type="match status" value="2"/>
</dbReference>
<dbReference type="Proteomes" id="UP000649617">
    <property type="component" value="Unassembled WGS sequence"/>
</dbReference>
<feature type="transmembrane region" description="Helical" evidence="7">
    <location>
        <begin position="180"/>
        <end position="199"/>
    </location>
</feature>
<dbReference type="PROSITE" id="PS00216">
    <property type="entry name" value="SUGAR_TRANSPORT_1"/>
    <property type="match status" value="1"/>
</dbReference>
<sequence>MIFGKISEREESCETPEGEDEGGLVTVTEALDAMAIGPFHVRHLLRMIFFWAVLSMTQECTPYLFPGLRKFLHADDWAIASFAAAFPLGCMGAVVSGRSGRVLMVALLVKYHGLLQTIVASEREEEQQHRGVVGSVAASFLLDRLGRRGTVIAISPFAVILGLASMAAPSMHVLLALRSLQSVAFSTTITALSAWYIEFLPTSNRGMLMAAYSLGWTNWASFMAVSAAGFAILFLTMYMAEESESPRFLVACGKLGEANDVLAKLYSSNRQPPWKPAQLCLNVTDAGANGHRSAWSQLLEKESRQLLFFALALFGVLASTTVLLDTWGPELYHALLAPESQELPTRILMLFNIGDLSGVAMSIIIIDRIGRAGSFAIGFFVQGVLLAIITFIDATSHPIMYSLAVLCGTLGAACRCFGWESAQMWTLEAFPTEVRAVAFGISTAAMRLLSILSLKMSSEYVHTLSASASLRLLAAMLIAGGFLSTGLLPKETAKEPISEGVVNTGKHY</sequence>
<dbReference type="PANTHER" id="PTHR23511:SF34">
    <property type="entry name" value="SYNAPTIC VESICLE GLYCOPROTEIN 2"/>
    <property type="match status" value="1"/>
</dbReference>
<evidence type="ECO:0000256" key="5">
    <source>
        <dbReference type="ARBA" id="ARBA00023136"/>
    </source>
</evidence>
<dbReference type="InterPro" id="IPR036259">
    <property type="entry name" value="MFS_trans_sf"/>
</dbReference>
<evidence type="ECO:0000313" key="9">
    <source>
        <dbReference type="EMBL" id="CAE7758363.1"/>
    </source>
</evidence>
<dbReference type="InterPro" id="IPR020846">
    <property type="entry name" value="MFS_dom"/>
</dbReference>